<comment type="caution">
    <text evidence="1">The sequence shown here is derived from an EMBL/GenBank/DDBJ whole genome shotgun (WGS) entry which is preliminary data.</text>
</comment>
<organism evidence="1 2">
    <name type="scientific">Brevifollis gellanilyticus</name>
    <dbReference type="NCBI Taxonomy" id="748831"/>
    <lineage>
        <taxon>Bacteria</taxon>
        <taxon>Pseudomonadati</taxon>
        <taxon>Verrucomicrobiota</taxon>
        <taxon>Verrucomicrobiia</taxon>
        <taxon>Verrucomicrobiales</taxon>
        <taxon>Verrucomicrobiaceae</taxon>
    </lineage>
</organism>
<dbReference type="EMBL" id="BKAG01000077">
    <property type="protein sequence ID" value="GEP46223.1"/>
    <property type="molecule type" value="Genomic_DNA"/>
</dbReference>
<dbReference type="AlphaFoldDB" id="A0A512MHK7"/>
<gene>
    <name evidence="1" type="ORF">BGE01nite_55140</name>
</gene>
<evidence type="ECO:0000313" key="2">
    <source>
        <dbReference type="Proteomes" id="UP000321577"/>
    </source>
</evidence>
<protein>
    <submittedName>
        <fullName evidence="1">Uncharacterized protein</fullName>
    </submittedName>
</protein>
<dbReference type="Proteomes" id="UP000321577">
    <property type="component" value="Unassembled WGS sequence"/>
</dbReference>
<evidence type="ECO:0000313" key="1">
    <source>
        <dbReference type="EMBL" id="GEP46223.1"/>
    </source>
</evidence>
<reference evidence="1 2" key="1">
    <citation type="submission" date="2019-07" db="EMBL/GenBank/DDBJ databases">
        <title>Whole genome shotgun sequence of Brevifollis gellanilyticus NBRC 108608.</title>
        <authorList>
            <person name="Hosoyama A."/>
            <person name="Uohara A."/>
            <person name="Ohji S."/>
            <person name="Ichikawa N."/>
        </authorList>
    </citation>
    <scope>NUCLEOTIDE SEQUENCE [LARGE SCALE GENOMIC DNA]</scope>
    <source>
        <strain evidence="1 2">NBRC 108608</strain>
    </source>
</reference>
<sequence>MMSIVLEKACRFPEARDYMREAVEQFPVIRGAQDDYVALMKERLHSLKA</sequence>
<name>A0A512MHK7_9BACT</name>
<accession>A0A512MHK7</accession>
<proteinExistence type="predicted"/>
<keyword evidence="2" id="KW-1185">Reference proteome</keyword>